<dbReference type="InterPro" id="IPR034660">
    <property type="entry name" value="DinB/YfiT-like"/>
</dbReference>
<organism evidence="4 5">
    <name type="scientific">Fibrella forsythiae</name>
    <dbReference type="NCBI Taxonomy" id="2817061"/>
    <lineage>
        <taxon>Bacteria</taxon>
        <taxon>Pseudomonadati</taxon>
        <taxon>Bacteroidota</taxon>
        <taxon>Cytophagia</taxon>
        <taxon>Cytophagales</taxon>
        <taxon>Spirosomataceae</taxon>
        <taxon>Fibrella</taxon>
    </lineage>
</organism>
<evidence type="ECO:0000256" key="3">
    <source>
        <dbReference type="SAM" id="SignalP"/>
    </source>
</evidence>
<reference evidence="4 5" key="1">
    <citation type="submission" date="2021-03" db="EMBL/GenBank/DDBJ databases">
        <title>Fibrella sp. HMF5405 genome sequencing and assembly.</title>
        <authorList>
            <person name="Kang H."/>
            <person name="Kim H."/>
            <person name="Bae S."/>
            <person name="Joh K."/>
        </authorList>
    </citation>
    <scope>NUCLEOTIDE SEQUENCE [LARGE SCALE GENOMIC DNA]</scope>
    <source>
        <strain evidence="4 5">HMF5405</strain>
    </source>
</reference>
<dbReference type="RefSeq" id="WP_207330077.1">
    <property type="nucleotide sequence ID" value="NZ_JAFMYW010000004.1"/>
</dbReference>
<dbReference type="Gene3D" id="1.20.120.450">
    <property type="entry name" value="dinb family like domain"/>
    <property type="match status" value="1"/>
</dbReference>
<evidence type="ECO:0000313" key="5">
    <source>
        <dbReference type="Proteomes" id="UP000664628"/>
    </source>
</evidence>
<proteinExistence type="inferred from homology"/>
<accession>A0ABS3JJF5</accession>
<keyword evidence="5" id="KW-1185">Reference proteome</keyword>
<evidence type="ECO:0000313" key="4">
    <source>
        <dbReference type="EMBL" id="MBO0950139.1"/>
    </source>
</evidence>
<protein>
    <submittedName>
        <fullName evidence="4">DinB family protein</fullName>
    </submittedName>
</protein>
<dbReference type="Pfam" id="PF05163">
    <property type="entry name" value="DinB"/>
    <property type="match status" value="1"/>
</dbReference>
<sequence length="177" mass="19746">MKRINLLMVLCLVLGISQMAQAQASIDETVKEWERAKAYTKEYLDAMPESGYALKPTPEMRSFAEQMLHLTDGSYGFASAATGEKKPDSVNELEKSTTDKSKANITKLVLDGYDFVIAGVKKLTPAQLNEQVKLFGRFDMSRGMALAKAFEHQTHHRGQTTVYIRLAGAKPPQEKLF</sequence>
<dbReference type="Proteomes" id="UP000664628">
    <property type="component" value="Unassembled WGS sequence"/>
</dbReference>
<feature type="chain" id="PRO_5045718257" evidence="3">
    <location>
        <begin position="23"/>
        <end position="177"/>
    </location>
</feature>
<evidence type="ECO:0000256" key="1">
    <source>
        <dbReference type="ARBA" id="ARBA00008635"/>
    </source>
</evidence>
<keyword evidence="3" id="KW-0732">Signal</keyword>
<name>A0ABS3JJF5_9BACT</name>
<comment type="similarity">
    <text evidence="1">Belongs to the DinB family.</text>
</comment>
<evidence type="ECO:0000256" key="2">
    <source>
        <dbReference type="ARBA" id="ARBA00022723"/>
    </source>
</evidence>
<dbReference type="SUPFAM" id="SSF109854">
    <property type="entry name" value="DinB/YfiT-like putative metalloenzymes"/>
    <property type="match status" value="1"/>
</dbReference>
<comment type="caution">
    <text evidence="4">The sequence shown here is derived from an EMBL/GenBank/DDBJ whole genome shotgun (WGS) entry which is preliminary data.</text>
</comment>
<feature type="signal peptide" evidence="3">
    <location>
        <begin position="1"/>
        <end position="22"/>
    </location>
</feature>
<keyword evidence="2" id="KW-0479">Metal-binding</keyword>
<gene>
    <name evidence="4" type="ORF">J2I46_16200</name>
</gene>
<dbReference type="InterPro" id="IPR007837">
    <property type="entry name" value="DinB"/>
</dbReference>
<dbReference type="EMBL" id="JAFMYW010000004">
    <property type="protein sequence ID" value="MBO0950139.1"/>
    <property type="molecule type" value="Genomic_DNA"/>
</dbReference>